<dbReference type="FunFam" id="3.30.40.10:FF:000127">
    <property type="entry name" value="E3 ubiquitin-protein ligase RNF181"/>
    <property type="match status" value="1"/>
</dbReference>
<gene>
    <name evidence="16" type="primary">LOC106154224</name>
    <name evidence="17" type="synonym">LOC106156534</name>
</gene>
<evidence type="ECO:0000256" key="8">
    <source>
        <dbReference type="ARBA" id="ARBA00022833"/>
    </source>
</evidence>
<proteinExistence type="inferred from homology"/>
<keyword evidence="6 13" id="KW-0863">Zinc-finger</keyword>
<dbReference type="Proteomes" id="UP000085678">
    <property type="component" value="Unplaced"/>
</dbReference>
<comment type="similarity">
    <text evidence="9">Belongs to the RNF181 family.</text>
</comment>
<dbReference type="OMA" id="EHLHGAM"/>
<dbReference type="PROSITE" id="PS50089">
    <property type="entry name" value="ZF_RING_2"/>
    <property type="match status" value="1"/>
</dbReference>
<dbReference type="PANTHER" id="PTHR15710">
    <property type="entry name" value="E3 UBIQUITIN-PROTEIN LIGASE PRAJA"/>
    <property type="match status" value="1"/>
</dbReference>
<evidence type="ECO:0000256" key="4">
    <source>
        <dbReference type="ARBA" id="ARBA00022679"/>
    </source>
</evidence>
<dbReference type="PANTHER" id="PTHR15710:SF160">
    <property type="entry name" value="E3 UBIQUITIN-PROTEIN LIGASE RNF181"/>
    <property type="match status" value="1"/>
</dbReference>
<evidence type="ECO:0000256" key="2">
    <source>
        <dbReference type="ARBA" id="ARBA00004906"/>
    </source>
</evidence>
<evidence type="ECO:0000256" key="13">
    <source>
        <dbReference type="PROSITE-ProRule" id="PRU00175"/>
    </source>
</evidence>
<dbReference type="STRING" id="7574.A0A1S3HD81"/>
<dbReference type="GO" id="GO:0016567">
    <property type="term" value="P:protein ubiquitination"/>
    <property type="evidence" value="ECO:0007669"/>
    <property type="project" value="TreeGrafter"/>
</dbReference>
<dbReference type="GO" id="GO:0008270">
    <property type="term" value="F:zinc ion binding"/>
    <property type="evidence" value="ECO:0007669"/>
    <property type="project" value="UniProtKB-KW"/>
</dbReference>
<dbReference type="Gene3D" id="3.30.40.10">
    <property type="entry name" value="Zinc/RING finger domain, C3HC4 (zinc finger)"/>
    <property type="match status" value="1"/>
</dbReference>
<evidence type="ECO:0000256" key="1">
    <source>
        <dbReference type="ARBA" id="ARBA00000900"/>
    </source>
</evidence>
<dbReference type="SUPFAM" id="SSF57850">
    <property type="entry name" value="RING/U-box"/>
    <property type="match status" value="1"/>
</dbReference>
<dbReference type="RefSeq" id="XP_013383970.1">
    <property type="nucleotide sequence ID" value="XM_013528516.1"/>
</dbReference>
<evidence type="ECO:0000256" key="12">
    <source>
        <dbReference type="ARBA" id="ARBA00045940"/>
    </source>
</evidence>
<name>A0A1S3HD81_LINAN</name>
<dbReference type="EC" id="2.3.2.27" evidence="3"/>
<dbReference type="AlphaFoldDB" id="A0A1S3HD81"/>
<sequence length="151" mass="17321">MASYYDEHDCVPLGEGEGPNHLLHLARLLMDMGLTEEFESLFQQERTAPPASKKAVEGLPTCYVKVDEAGDLKCPICLVPYDEAEATKQLPCQHKFHPECILPWLQKTNSCPVCRYELPTDDPHYEELKKHKARQKQREHDLETLHDSMFG</sequence>
<dbReference type="KEGG" id="lak:106156534"/>
<comment type="catalytic activity">
    <reaction evidence="1">
        <text>S-ubiquitinyl-[E2 ubiquitin-conjugating enzyme]-L-cysteine + [acceptor protein]-L-lysine = [E2 ubiquitin-conjugating enzyme]-L-cysteine + N(6)-ubiquitinyl-[acceptor protein]-L-lysine.</text>
        <dbReference type="EC" id="2.3.2.27"/>
    </reaction>
</comment>
<evidence type="ECO:0000256" key="9">
    <source>
        <dbReference type="ARBA" id="ARBA00038197"/>
    </source>
</evidence>
<evidence type="ECO:0000259" key="14">
    <source>
        <dbReference type="PROSITE" id="PS50089"/>
    </source>
</evidence>
<evidence type="ECO:0000256" key="10">
    <source>
        <dbReference type="ARBA" id="ARBA00039317"/>
    </source>
</evidence>
<feature type="domain" description="RING-type" evidence="14">
    <location>
        <begin position="74"/>
        <end position="115"/>
    </location>
</feature>
<protein>
    <recommendedName>
        <fullName evidence="10">E3 ubiquitin-protein ligase RNF181</fullName>
        <ecNumber evidence="3">2.3.2.27</ecNumber>
    </recommendedName>
    <alternativeName>
        <fullName evidence="11">RING finger protein 181</fullName>
    </alternativeName>
</protein>
<keyword evidence="8" id="KW-0862">Zinc</keyword>
<comment type="function">
    <text evidence="12">E3 ubiquitin-protein ligase which accepts ubiquitin from an E2 ubiquitin-conjugating enzyme in the form of a thioester and then directly transfers the ubiquitin to targeted substrates. Catalyzes monoubiquitination of 26S proteasome subunit PSMC2/RPT1.</text>
</comment>
<evidence type="ECO:0000313" key="17">
    <source>
        <dbReference type="RefSeq" id="XP_013387268.1"/>
    </source>
</evidence>
<reference evidence="16 17" key="1">
    <citation type="submission" date="2025-04" db="UniProtKB">
        <authorList>
            <consortium name="RefSeq"/>
        </authorList>
    </citation>
    <scope>IDENTIFICATION</scope>
    <source>
        <tissue evidence="16 17">Gonads</tissue>
    </source>
</reference>
<keyword evidence="7" id="KW-0833">Ubl conjugation pathway</keyword>
<evidence type="ECO:0000256" key="7">
    <source>
        <dbReference type="ARBA" id="ARBA00022786"/>
    </source>
</evidence>
<keyword evidence="4" id="KW-0808">Transferase</keyword>
<comment type="pathway">
    <text evidence="2">Protein modification; protein ubiquitination.</text>
</comment>
<dbReference type="RefSeq" id="XP_013387268.1">
    <property type="nucleotide sequence ID" value="XM_013531814.1"/>
</dbReference>
<dbReference type="CDD" id="cd16669">
    <property type="entry name" value="RING-H2_RNF181"/>
    <property type="match status" value="1"/>
</dbReference>
<accession>A0A1S3HD81</accession>
<evidence type="ECO:0000256" key="6">
    <source>
        <dbReference type="ARBA" id="ARBA00022771"/>
    </source>
</evidence>
<dbReference type="SMART" id="SM00184">
    <property type="entry name" value="RING"/>
    <property type="match status" value="1"/>
</dbReference>
<keyword evidence="15" id="KW-1185">Reference proteome</keyword>
<dbReference type="OrthoDB" id="21204at2759"/>
<keyword evidence="5" id="KW-0479">Metal-binding</keyword>
<dbReference type="GO" id="GO:0061630">
    <property type="term" value="F:ubiquitin protein ligase activity"/>
    <property type="evidence" value="ECO:0007669"/>
    <property type="project" value="UniProtKB-EC"/>
</dbReference>
<dbReference type="InterPro" id="IPR013083">
    <property type="entry name" value="Znf_RING/FYVE/PHD"/>
</dbReference>
<evidence type="ECO:0000256" key="3">
    <source>
        <dbReference type="ARBA" id="ARBA00012483"/>
    </source>
</evidence>
<dbReference type="InterPro" id="IPR001841">
    <property type="entry name" value="Znf_RING"/>
</dbReference>
<evidence type="ECO:0000313" key="15">
    <source>
        <dbReference type="Proteomes" id="UP000085678"/>
    </source>
</evidence>
<evidence type="ECO:0000256" key="5">
    <source>
        <dbReference type="ARBA" id="ARBA00022723"/>
    </source>
</evidence>
<dbReference type="KEGG" id="lak:106154224"/>
<dbReference type="GeneID" id="106156534"/>
<evidence type="ECO:0000256" key="11">
    <source>
        <dbReference type="ARBA" id="ARBA00041674"/>
    </source>
</evidence>
<dbReference type="Pfam" id="PF13639">
    <property type="entry name" value="zf-RING_2"/>
    <property type="match status" value="1"/>
</dbReference>
<organism evidence="15 16">
    <name type="scientific">Lingula anatina</name>
    <name type="common">Brachiopod</name>
    <name type="synonym">Lingula unguis</name>
    <dbReference type="NCBI Taxonomy" id="7574"/>
    <lineage>
        <taxon>Eukaryota</taxon>
        <taxon>Metazoa</taxon>
        <taxon>Spiralia</taxon>
        <taxon>Lophotrochozoa</taxon>
        <taxon>Brachiopoda</taxon>
        <taxon>Linguliformea</taxon>
        <taxon>Lingulata</taxon>
        <taxon>Lingulida</taxon>
        <taxon>Linguloidea</taxon>
        <taxon>Lingulidae</taxon>
        <taxon>Lingula</taxon>
    </lineage>
</organism>
<evidence type="ECO:0000313" key="16">
    <source>
        <dbReference type="RefSeq" id="XP_013383970.1"/>
    </source>
</evidence>
<dbReference type="GeneID" id="106154224"/>
<dbReference type="GO" id="GO:0005737">
    <property type="term" value="C:cytoplasm"/>
    <property type="evidence" value="ECO:0007669"/>
    <property type="project" value="TreeGrafter"/>
</dbReference>